<dbReference type="Gene3D" id="3.30.300.130">
    <property type="entry name" value="Fe-S cluster assembly (FSCA)"/>
    <property type="match status" value="1"/>
</dbReference>
<proteinExistence type="predicted"/>
<dbReference type="RefSeq" id="WP_248357847.1">
    <property type="nucleotide sequence ID" value="NZ_AP025591.1"/>
</dbReference>
<sequence length="186" mass="19252">MAPDPKGEGDRIARLLDELRGMAGPTTWQRIEELVRRVVGLYGAGLGRMLALAAADSGRLDPALVARLCDDELVSSLLLLHGLHPLPTEERLARAVEALRAQLGADVQLDLLGVGADGVVRLRLAVAPGGCASSGAALARAVEQSLLEAAPEVARVELAGAAIAEPQRERLVTLGRPPGSGEAASP</sequence>
<dbReference type="EMBL" id="AP025591">
    <property type="protein sequence ID" value="BDG01373.1"/>
    <property type="molecule type" value="Genomic_DNA"/>
</dbReference>
<keyword evidence="3" id="KW-1185">Reference proteome</keyword>
<dbReference type="InterPro" id="IPR034904">
    <property type="entry name" value="FSCA_dom_sf"/>
</dbReference>
<protein>
    <recommendedName>
        <fullName evidence="1">NIF system FeS cluster assembly NifU C-terminal domain-containing protein</fullName>
    </recommendedName>
</protein>
<name>A0ABM7WPH9_9BACT</name>
<dbReference type="InterPro" id="IPR001075">
    <property type="entry name" value="NIF_FeS_clus_asmbl_NifU_C"/>
</dbReference>
<evidence type="ECO:0000259" key="1">
    <source>
        <dbReference type="Pfam" id="PF01106"/>
    </source>
</evidence>
<dbReference type="Pfam" id="PF01106">
    <property type="entry name" value="NifU"/>
    <property type="match status" value="1"/>
</dbReference>
<gene>
    <name evidence="2" type="ORF">AMOR_03690</name>
</gene>
<feature type="domain" description="NIF system FeS cluster assembly NifU C-terminal" evidence="1">
    <location>
        <begin position="104"/>
        <end position="157"/>
    </location>
</feature>
<organism evidence="2 3">
    <name type="scientific">Anaeromyxobacter oryzae</name>
    <dbReference type="NCBI Taxonomy" id="2918170"/>
    <lineage>
        <taxon>Bacteria</taxon>
        <taxon>Pseudomonadati</taxon>
        <taxon>Myxococcota</taxon>
        <taxon>Myxococcia</taxon>
        <taxon>Myxococcales</taxon>
        <taxon>Cystobacterineae</taxon>
        <taxon>Anaeromyxobacteraceae</taxon>
        <taxon>Anaeromyxobacter</taxon>
    </lineage>
</organism>
<reference evidence="3" key="1">
    <citation type="journal article" date="2022" name="Int. J. Syst. Evol. Microbiol.">
        <title>Anaeromyxobacter oryzae sp. nov., Anaeromyxobacter diazotrophicus sp. nov. and Anaeromyxobacter paludicola sp. nov., isolated from paddy soils.</title>
        <authorList>
            <person name="Itoh H."/>
            <person name="Xu Z."/>
            <person name="Mise K."/>
            <person name="Masuda Y."/>
            <person name="Ushijima N."/>
            <person name="Hayakawa C."/>
            <person name="Shiratori Y."/>
            <person name="Senoo K."/>
        </authorList>
    </citation>
    <scope>NUCLEOTIDE SEQUENCE [LARGE SCALE GENOMIC DNA]</scope>
    <source>
        <strain evidence="3">Red232</strain>
    </source>
</reference>
<evidence type="ECO:0000313" key="2">
    <source>
        <dbReference type="EMBL" id="BDG01373.1"/>
    </source>
</evidence>
<dbReference type="Proteomes" id="UP001162891">
    <property type="component" value="Chromosome"/>
</dbReference>
<evidence type="ECO:0000313" key="3">
    <source>
        <dbReference type="Proteomes" id="UP001162891"/>
    </source>
</evidence>
<accession>A0ABM7WPH9</accession>